<accession>B9F5C2</accession>
<dbReference type="Proteomes" id="UP000007752">
    <property type="component" value="Chromosome 2"/>
</dbReference>
<protein>
    <submittedName>
        <fullName evidence="2">Uncharacterized protein</fullName>
    </submittedName>
</protein>
<feature type="compositionally biased region" description="Basic residues" evidence="1">
    <location>
        <begin position="73"/>
        <end position="90"/>
    </location>
</feature>
<evidence type="ECO:0000256" key="1">
    <source>
        <dbReference type="SAM" id="MobiDB-lite"/>
    </source>
</evidence>
<reference evidence="2" key="1">
    <citation type="journal article" date="2005" name="PLoS Biol.">
        <title>The genomes of Oryza sativa: a history of duplications.</title>
        <authorList>
            <person name="Yu J."/>
            <person name="Wang J."/>
            <person name="Lin W."/>
            <person name="Li S."/>
            <person name="Li H."/>
            <person name="Zhou J."/>
            <person name="Ni P."/>
            <person name="Dong W."/>
            <person name="Hu S."/>
            <person name="Zeng C."/>
            <person name="Zhang J."/>
            <person name="Zhang Y."/>
            <person name="Li R."/>
            <person name="Xu Z."/>
            <person name="Li S."/>
            <person name="Li X."/>
            <person name="Zheng H."/>
            <person name="Cong L."/>
            <person name="Lin L."/>
            <person name="Yin J."/>
            <person name="Geng J."/>
            <person name="Li G."/>
            <person name="Shi J."/>
            <person name="Liu J."/>
            <person name="Lv H."/>
            <person name="Li J."/>
            <person name="Wang J."/>
            <person name="Deng Y."/>
            <person name="Ran L."/>
            <person name="Shi X."/>
            <person name="Wang X."/>
            <person name="Wu Q."/>
            <person name="Li C."/>
            <person name="Ren X."/>
            <person name="Wang J."/>
            <person name="Wang X."/>
            <person name="Li D."/>
            <person name="Liu D."/>
            <person name="Zhang X."/>
            <person name="Ji Z."/>
            <person name="Zhao W."/>
            <person name="Sun Y."/>
            <person name="Zhang Z."/>
            <person name="Bao J."/>
            <person name="Han Y."/>
            <person name="Dong L."/>
            <person name="Ji J."/>
            <person name="Chen P."/>
            <person name="Wu S."/>
            <person name="Liu J."/>
            <person name="Xiao Y."/>
            <person name="Bu D."/>
            <person name="Tan J."/>
            <person name="Yang L."/>
            <person name="Ye C."/>
            <person name="Zhang J."/>
            <person name="Xu J."/>
            <person name="Zhou Y."/>
            <person name="Yu Y."/>
            <person name="Zhang B."/>
            <person name="Zhuang S."/>
            <person name="Wei H."/>
            <person name="Liu B."/>
            <person name="Lei M."/>
            <person name="Yu H."/>
            <person name="Li Y."/>
            <person name="Xu H."/>
            <person name="Wei S."/>
            <person name="He X."/>
            <person name="Fang L."/>
            <person name="Zhang Z."/>
            <person name="Zhang Y."/>
            <person name="Huang X."/>
            <person name="Su Z."/>
            <person name="Tong W."/>
            <person name="Li J."/>
            <person name="Tong Z."/>
            <person name="Li S."/>
            <person name="Ye J."/>
            <person name="Wang L."/>
            <person name="Fang L."/>
            <person name="Lei T."/>
            <person name="Chen C."/>
            <person name="Chen H."/>
            <person name="Xu Z."/>
            <person name="Li H."/>
            <person name="Huang H."/>
            <person name="Zhang F."/>
            <person name="Xu H."/>
            <person name="Li N."/>
            <person name="Zhao C."/>
            <person name="Li S."/>
            <person name="Dong L."/>
            <person name="Huang Y."/>
            <person name="Li L."/>
            <person name="Xi Y."/>
            <person name="Qi Q."/>
            <person name="Li W."/>
            <person name="Zhang B."/>
            <person name="Hu W."/>
            <person name="Zhang Y."/>
            <person name="Tian X."/>
            <person name="Jiao Y."/>
            <person name="Liang X."/>
            <person name="Jin J."/>
            <person name="Gao L."/>
            <person name="Zheng W."/>
            <person name="Hao B."/>
            <person name="Liu S."/>
            <person name="Wang W."/>
            <person name="Yuan L."/>
            <person name="Cao M."/>
            <person name="McDermott J."/>
            <person name="Samudrala R."/>
            <person name="Wang J."/>
            <person name="Wong G.K."/>
            <person name="Yang H."/>
        </authorList>
    </citation>
    <scope>NUCLEOTIDE SEQUENCE [LARGE SCALE GENOMIC DNA]</scope>
</reference>
<proteinExistence type="predicted"/>
<evidence type="ECO:0000313" key="2">
    <source>
        <dbReference type="EMBL" id="EEE56853.1"/>
    </source>
</evidence>
<name>B9F5C2_ORYSJ</name>
<feature type="compositionally biased region" description="Basic and acidic residues" evidence="1">
    <location>
        <begin position="29"/>
        <end position="46"/>
    </location>
</feature>
<sequence>MAWSGGGEEEEDGGGKVRLQRSYSACTREGVDGGDREGMMYRRQERGGRTRIWPGLHWSATPTRDRAVVAPGRSHRRHRHSTAAPRRSRGRPQSPPPSIAVPAGAKVVPSRHYRRERVRLREAALVIGHGWHAFRKAVAVVVGRGLTTRGQGSGAIGAQCSCVVRAASQHVGGHRGAISCLPEKSVRNWNSRGNLNIFLDLRKLESKL</sequence>
<reference evidence="2" key="2">
    <citation type="submission" date="2008-12" db="EMBL/GenBank/DDBJ databases">
        <title>Improved gene annotation of the rice (Oryza sativa) genomes.</title>
        <authorList>
            <person name="Wang J."/>
            <person name="Li R."/>
            <person name="Fan W."/>
            <person name="Huang Q."/>
            <person name="Zhang J."/>
            <person name="Zhou Y."/>
            <person name="Hu Y."/>
            <person name="Zi S."/>
            <person name="Li J."/>
            <person name="Ni P."/>
            <person name="Zheng H."/>
            <person name="Zhang Y."/>
            <person name="Zhao M."/>
            <person name="Hao Q."/>
            <person name="McDermott J."/>
            <person name="Samudrala R."/>
            <person name="Kristiansen K."/>
            <person name="Wong G.K.-S."/>
        </authorList>
    </citation>
    <scope>NUCLEOTIDE SEQUENCE</scope>
</reference>
<dbReference type="AlphaFoldDB" id="B9F5C2"/>
<gene>
    <name evidence="2" type="ORF">OsJ_06470</name>
</gene>
<dbReference type="EMBL" id="CM000139">
    <property type="protein sequence ID" value="EEE56853.1"/>
    <property type="molecule type" value="Genomic_DNA"/>
</dbReference>
<feature type="region of interest" description="Disordered" evidence="1">
    <location>
        <begin position="63"/>
        <end position="108"/>
    </location>
</feature>
<feature type="region of interest" description="Disordered" evidence="1">
    <location>
        <begin position="1"/>
        <end position="46"/>
    </location>
</feature>
<organism evidence="2">
    <name type="scientific">Oryza sativa subsp. japonica</name>
    <name type="common">Rice</name>
    <dbReference type="NCBI Taxonomy" id="39947"/>
    <lineage>
        <taxon>Eukaryota</taxon>
        <taxon>Viridiplantae</taxon>
        <taxon>Streptophyta</taxon>
        <taxon>Embryophyta</taxon>
        <taxon>Tracheophyta</taxon>
        <taxon>Spermatophyta</taxon>
        <taxon>Magnoliopsida</taxon>
        <taxon>Liliopsida</taxon>
        <taxon>Poales</taxon>
        <taxon>Poaceae</taxon>
        <taxon>BOP clade</taxon>
        <taxon>Oryzoideae</taxon>
        <taxon>Oryzeae</taxon>
        <taxon>Oryzinae</taxon>
        <taxon>Oryza</taxon>
        <taxon>Oryza sativa</taxon>
    </lineage>
</organism>